<feature type="signal peptide" evidence="1">
    <location>
        <begin position="1"/>
        <end position="22"/>
    </location>
</feature>
<proteinExistence type="predicted"/>
<name>A0A1G9I564_9PSED</name>
<evidence type="ECO:0000256" key="1">
    <source>
        <dbReference type="SAM" id="SignalP"/>
    </source>
</evidence>
<dbReference type="EMBL" id="FNFD01000016">
    <property type="protein sequence ID" value="SDL20387.1"/>
    <property type="molecule type" value="Genomic_DNA"/>
</dbReference>
<evidence type="ECO:0000313" key="3">
    <source>
        <dbReference type="EMBL" id="SDL20387.1"/>
    </source>
</evidence>
<feature type="domain" description="ABC-type transport auxiliary lipoprotein component" evidence="2">
    <location>
        <begin position="30"/>
        <end position="190"/>
    </location>
</feature>
<dbReference type="Proteomes" id="UP000198706">
    <property type="component" value="Unassembled WGS sequence"/>
</dbReference>
<evidence type="ECO:0000313" key="4">
    <source>
        <dbReference type="Proteomes" id="UP000198706"/>
    </source>
</evidence>
<dbReference type="Gene3D" id="3.40.50.10610">
    <property type="entry name" value="ABC-type transport auxiliary lipoprotein component"/>
    <property type="match status" value="1"/>
</dbReference>
<gene>
    <name evidence="3" type="ORF">SAMN05216186_11670</name>
</gene>
<organism evidence="3 4">
    <name type="scientific">Pseudomonas indica</name>
    <dbReference type="NCBI Taxonomy" id="137658"/>
    <lineage>
        <taxon>Bacteria</taxon>
        <taxon>Pseudomonadati</taxon>
        <taxon>Pseudomonadota</taxon>
        <taxon>Gammaproteobacteria</taxon>
        <taxon>Pseudomonadales</taxon>
        <taxon>Pseudomonadaceae</taxon>
        <taxon>Pseudomonas</taxon>
    </lineage>
</organism>
<protein>
    <submittedName>
        <fullName evidence="3">Cholesterol transport system auxiliary component</fullName>
    </submittedName>
</protein>
<keyword evidence="4" id="KW-1185">Reference proteome</keyword>
<dbReference type="STRING" id="137658.SAMN05216186_11670"/>
<reference evidence="3 4" key="1">
    <citation type="submission" date="2016-10" db="EMBL/GenBank/DDBJ databases">
        <authorList>
            <person name="de Groot N.N."/>
        </authorList>
    </citation>
    <scope>NUCLEOTIDE SEQUENCE [LARGE SCALE GENOMIC DNA]</scope>
    <source>
        <strain evidence="3 4">JCM 21544</strain>
    </source>
</reference>
<dbReference type="RefSeq" id="WP_084336001.1">
    <property type="nucleotide sequence ID" value="NZ_FNFD01000016.1"/>
</dbReference>
<keyword evidence="1" id="KW-0732">Signal</keyword>
<sequence>MKRYRLLSLALCATLSACSVLPQSEPLRIYRLPSQLAPATATTPVDWSLRVGTPLTSRVLDSARIAVMPEGDRISSYQGARWSDSAPALVRDRLIEAFHDDGRVQRLSSDENRLHADLELVSDLRAFQSEYRDGTPHVVIRLDARLVRSANQRIVASRRFEVSEASRDVAVEEVVRAFGRAADALGRQIVDWTLAQEGAATTPVR</sequence>
<accession>A0A1G9I564</accession>
<dbReference type="Pfam" id="PF03886">
    <property type="entry name" value="ABC_trans_aux"/>
    <property type="match status" value="1"/>
</dbReference>
<evidence type="ECO:0000259" key="2">
    <source>
        <dbReference type="Pfam" id="PF03886"/>
    </source>
</evidence>
<dbReference type="SUPFAM" id="SSF159594">
    <property type="entry name" value="XCC0632-like"/>
    <property type="match status" value="1"/>
</dbReference>
<dbReference type="AlphaFoldDB" id="A0A1G9I564"/>
<feature type="chain" id="PRO_5011603600" evidence="1">
    <location>
        <begin position="23"/>
        <end position="205"/>
    </location>
</feature>
<dbReference type="InterPro" id="IPR005586">
    <property type="entry name" value="ABC_trans_aux"/>
</dbReference>
<dbReference type="PROSITE" id="PS51257">
    <property type="entry name" value="PROKAR_LIPOPROTEIN"/>
    <property type="match status" value="1"/>
</dbReference>